<evidence type="ECO:0000256" key="1">
    <source>
        <dbReference type="ARBA" id="ARBA00009431"/>
    </source>
</evidence>
<evidence type="ECO:0000256" key="2">
    <source>
        <dbReference type="ARBA" id="ARBA00022645"/>
    </source>
</evidence>
<name>A0ABM1EJ04_PRICU</name>
<dbReference type="RefSeq" id="XP_014672174.1">
    <property type="nucleotide sequence ID" value="XM_014816688.1"/>
</dbReference>
<feature type="signal peptide" evidence="7">
    <location>
        <begin position="1"/>
        <end position="17"/>
    </location>
</feature>
<feature type="chain" id="PRO_5044948491" description="Carboxypeptidase" evidence="7">
    <location>
        <begin position="18"/>
        <end position="476"/>
    </location>
</feature>
<dbReference type="PRINTS" id="PR00724">
    <property type="entry name" value="CRBOXYPTASEC"/>
</dbReference>
<evidence type="ECO:0000256" key="6">
    <source>
        <dbReference type="ARBA" id="ARBA00023180"/>
    </source>
</evidence>
<evidence type="ECO:0000256" key="3">
    <source>
        <dbReference type="ARBA" id="ARBA00022670"/>
    </source>
</evidence>
<evidence type="ECO:0000313" key="8">
    <source>
        <dbReference type="Proteomes" id="UP000695022"/>
    </source>
</evidence>
<evidence type="ECO:0000256" key="4">
    <source>
        <dbReference type="ARBA" id="ARBA00022729"/>
    </source>
</evidence>
<comment type="similarity">
    <text evidence="1 7">Belongs to the peptidase S10 family.</text>
</comment>
<keyword evidence="4 7" id="KW-0732">Signal</keyword>
<dbReference type="RefSeq" id="XP_014672175.1">
    <property type="nucleotide sequence ID" value="XM_014816689.1"/>
</dbReference>
<evidence type="ECO:0000313" key="9">
    <source>
        <dbReference type="RefSeq" id="XP_014672174.1"/>
    </source>
</evidence>
<dbReference type="InterPro" id="IPR018202">
    <property type="entry name" value="Ser_caboxypep_ser_AS"/>
</dbReference>
<dbReference type="PROSITE" id="PS00131">
    <property type="entry name" value="CARBOXYPEPT_SER_SER"/>
    <property type="match status" value="1"/>
</dbReference>
<keyword evidence="5 7" id="KW-0378">Hydrolase</keyword>
<dbReference type="InterPro" id="IPR029058">
    <property type="entry name" value="AB_hydrolase_fold"/>
</dbReference>
<dbReference type="InterPro" id="IPR001563">
    <property type="entry name" value="Peptidase_S10"/>
</dbReference>
<dbReference type="SUPFAM" id="SSF53474">
    <property type="entry name" value="alpha/beta-Hydrolases"/>
    <property type="match status" value="1"/>
</dbReference>
<dbReference type="GeneID" id="106812736"/>
<keyword evidence="8" id="KW-1185">Reference proteome</keyword>
<evidence type="ECO:0000256" key="5">
    <source>
        <dbReference type="ARBA" id="ARBA00022801"/>
    </source>
</evidence>
<sequence length="476" mass="53762">MLRHLVAALLLAASGNARLSPFSARFPTRVPPMLENSGDPGEALFLTPYIKSGQLDKARALSRVGPLPSPPPTSPLSYSGFLTVNEKYDSNMFFWFFPALERPDAAPVLLWLQGGPGGSSLYGLFCEHGPFVVDAALRLQPRDVAWTRHYSVLYVDNPVGTGFSFTRHDAGYARTQRDVAADLYEALRQFFTLFSDFRARDFYVTGESYAGKYVPAIAYVIDQRNPSADTHINLKGVAIGDGLCDPVTMFGYADLLYQVALADERQREHVRVRTDAAVALITRKLYRDAFLVFDALLNGDLTPYPSYFYNITGSTNYFNYLLSTADDDDAHFYGYLALPATRRAVHVGALPFNNGTIVEQHLVDDMMQSVKPWVAHIMDRYKVLMYSGQLDIIVAATLTENFLWSVEWRHQRDYHRADRTWWRVNPNDTEIAGYARQVEQFYQVVIRGGGHMLPHDQPERTLDMLNRFITDSGFSN</sequence>
<dbReference type="PANTHER" id="PTHR11802">
    <property type="entry name" value="SERINE PROTEASE FAMILY S10 SERINE CARBOXYPEPTIDASE"/>
    <property type="match status" value="1"/>
</dbReference>
<dbReference type="PANTHER" id="PTHR11802:SF472">
    <property type="entry name" value="SERINE CARBOXYPEPTIDASE CPVL-RELATED"/>
    <property type="match status" value="1"/>
</dbReference>
<dbReference type="Proteomes" id="UP000695022">
    <property type="component" value="Unplaced"/>
</dbReference>
<dbReference type="EC" id="3.4.16.-" evidence="7"/>
<accession>A0ABM1EJ04</accession>
<evidence type="ECO:0000313" key="10">
    <source>
        <dbReference type="RefSeq" id="XP_014672175.1"/>
    </source>
</evidence>
<evidence type="ECO:0000256" key="7">
    <source>
        <dbReference type="RuleBase" id="RU361156"/>
    </source>
</evidence>
<reference evidence="9 10" key="1">
    <citation type="submission" date="2025-05" db="UniProtKB">
        <authorList>
            <consortium name="RefSeq"/>
        </authorList>
    </citation>
    <scope>IDENTIFICATION</scope>
</reference>
<keyword evidence="6" id="KW-0325">Glycoprotein</keyword>
<organism evidence="8 10">
    <name type="scientific">Priapulus caudatus</name>
    <name type="common">Priapulid worm</name>
    <dbReference type="NCBI Taxonomy" id="37621"/>
    <lineage>
        <taxon>Eukaryota</taxon>
        <taxon>Metazoa</taxon>
        <taxon>Ecdysozoa</taxon>
        <taxon>Scalidophora</taxon>
        <taxon>Priapulida</taxon>
        <taxon>Priapulimorpha</taxon>
        <taxon>Priapulimorphida</taxon>
        <taxon>Priapulidae</taxon>
        <taxon>Priapulus</taxon>
    </lineage>
</organism>
<dbReference type="GO" id="GO:0004180">
    <property type="term" value="F:carboxypeptidase activity"/>
    <property type="evidence" value="ECO:0007669"/>
    <property type="project" value="UniProtKB-KW"/>
</dbReference>
<keyword evidence="3 7" id="KW-0645">Protease</keyword>
<dbReference type="Gene3D" id="3.40.50.1820">
    <property type="entry name" value="alpha/beta hydrolase"/>
    <property type="match status" value="1"/>
</dbReference>
<dbReference type="Pfam" id="PF00450">
    <property type="entry name" value="Peptidase_S10"/>
    <property type="match status" value="1"/>
</dbReference>
<proteinExistence type="inferred from homology"/>
<keyword evidence="2 7" id="KW-0121">Carboxypeptidase</keyword>
<protein>
    <recommendedName>
        <fullName evidence="7">Carboxypeptidase</fullName>
        <ecNumber evidence="7">3.4.16.-</ecNumber>
    </recommendedName>
</protein>
<gene>
    <name evidence="9 10" type="primary">LOC106812736</name>
</gene>